<evidence type="ECO:0000256" key="1">
    <source>
        <dbReference type="ARBA" id="ARBA00006484"/>
    </source>
</evidence>
<dbReference type="PANTHER" id="PTHR45024:SF2">
    <property type="entry name" value="SCP2 DOMAIN-CONTAINING PROTEIN"/>
    <property type="match status" value="1"/>
</dbReference>
<gene>
    <name evidence="3" type="ORF">BST19_17945</name>
</gene>
<accession>A0ABX3S9T7</accession>
<dbReference type="Proteomes" id="UP000192293">
    <property type="component" value="Unassembled WGS sequence"/>
</dbReference>
<name>A0ABX3S9T7_MYCBC</name>
<comment type="similarity">
    <text evidence="1">Belongs to the short-chain dehydrogenases/reductases (SDR) family.</text>
</comment>
<dbReference type="InterPro" id="IPR051687">
    <property type="entry name" value="Peroxisomal_Beta-Oxidation"/>
</dbReference>
<evidence type="ECO:0000256" key="2">
    <source>
        <dbReference type="ARBA" id="ARBA00023002"/>
    </source>
</evidence>
<evidence type="ECO:0000313" key="4">
    <source>
        <dbReference type="Proteomes" id="UP000192293"/>
    </source>
</evidence>
<reference evidence="3 4" key="1">
    <citation type="submission" date="2017-02" db="EMBL/GenBank/DDBJ databases">
        <title>The new phylogeny of genus Mycobacterium.</title>
        <authorList>
            <person name="Tortoli E."/>
            <person name="Trovato A."/>
            <person name="Cirillo D.M."/>
        </authorList>
    </citation>
    <scope>NUCLEOTIDE SEQUENCE [LARGE SCALE GENOMIC DNA]</scope>
    <source>
        <strain evidence="3 4">DSM 45439</strain>
    </source>
</reference>
<dbReference type="SUPFAM" id="SSF51735">
    <property type="entry name" value="NAD(P)-binding Rossmann-fold domains"/>
    <property type="match status" value="1"/>
</dbReference>
<keyword evidence="2" id="KW-0560">Oxidoreductase</keyword>
<proteinExistence type="inferred from homology"/>
<dbReference type="Gene3D" id="3.40.50.720">
    <property type="entry name" value="NAD(P)-binding Rossmann-like Domain"/>
    <property type="match status" value="1"/>
</dbReference>
<dbReference type="EMBL" id="MVHL01000029">
    <property type="protein sequence ID" value="ORA47410.1"/>
    <property type="molecule type" value="Genomic_DNA"/>
</dbReference>
<dbReference type="InterPro" id="IPR002347">
    <property type="entry name" value="SDR_fam"/>
</dbReference>
<sequence length="107" mass="10548">MAVQLEGKVAIVTGGGRGIGRSESLALAAAGAGVVVNDLGTAADGTGADRRPADDVVAAIFEAGGEYGDVSQLSTGAELVSQALDAYGRLDILVNNAGILRPTPPSI</sequence>
<dbReference type="PANTHER" id="PTHR45024">
    <property type="entry name" value="DEHYDROGENASES, SHORT CHAIN"/>
    <property type="match status" value="1"/>
</dbReference>
<organism evidence="3 4">
    <name type="scientific">Mycobacterium bouchedurhonense</name>
    <dbReference type="NCBI Taxonomy" id="701041"/>
    <lineage>
        <taxon>Bacteria</taxon>
        <taxon>Bacillati</taxon>
        <taxon>Actinomycetota</taxon>
        <taxon>Actinomycetes</taxon>
        <taxon>Mycobacteriales</taxon>
        <taxon>Mycobacteriaceae</taxon>
        <taxon>Mycobacterium</taxon>
        <taxon>Mycobacterium avium complex (MAC)</taxon>
    </lineage>
</organism>
<evidence type="ECO:0000313" key="3">
    <source>
        <dbReference type="EMBL" id="ORA47410.1"/>
    </source>
</evidence>
<protein>
    <submittedName>
        <fullName evidence="3">Uncharacterized protein</fullName>
    </submittedName>
</protein>
<comment type="caution">
    <text evidence="3">The sequence shown here is derived from an EMBL/GenBank/DDBJ whole genome shotgun (WGS) entry which is preliminary data.</text>
</comment>
<dbReference type="Pfam" id="PF00106">
    <property type="entry name" value="adh_short"/>
    <property type="match status" value="1"/>
</dbReference>
<dbReference type="PRINTS" id="PR00081">
    <property type="entry name" value="GDHRDH"/>
</dbReference>
<dbReference type="InterPro" id="IPR036291">
    <property type="entry name" value="NAD(P)-bd_dom_sf"/>
</dbReference>
<keyword evidence="4" id="KW-1185">Reference proteome</keyword>